<dbReference type="InterPro" id="IPR055284">
    <property type="entry name" value="Galaxin-like"/>
</dbReference>
<feature type="domain" description="Galaxin-like repeats" evidence="1">
    <location>
        <begin position="302"/>
        <end position="424"/>
    </location>
</feature>
<reference evidence="2" key="1">
    <citation type="submission" date="2023-08" db="EMBL/GenBank/DDBJ databases">
        <authorList>
            <person name="Alioto T."/>
            <person name="Alioto T."/>
            <person name="Gomez Garrido J."/>
        </authorList>
    </citation>
    <scope>NUCLEOTIDE SEQUENCE</scope>
</reference>
<accession>A0AAV1FYI2</accession>
<evidence type="ECO:0000313" key="3">
    <source>
        <dbReference type="Proteomes" id="UP001178508"/>
    </source>
</evidence>
<feature type="domain" description="Galaxin-like repeats" evidence="1">
    <location>
        <begin position="12"/>
        <end position="149"/>
    </location>
</feature>
<dbReference type="AlphaFoldDB" id="A0AAV1FYI2"/>
<evidence type="ECO:0000259" key="1">
    <source>
        <dbReference type="Pfam" id="PF24748"/>
    </source>
</evidence>
<gene>
    <name evidence="2" type="ORF">XNOV1_A020112</name>
</gene>
<evidence type="ECO:0000313" key="2">
    <source>
        <dbReference type="EMBL" id="CAJ1065408.1"/>
    </source>
</evidence>
<organism evidence="2 3">
    <name type="scientific">Xyrichtys novacula</name>
    <name type="common">Pearly razorfish</name>
    <name type="synonym">Hemipteronotus novacula</name>
    <dbReference type="NCBI Taxonomy" id="13765"/>
    <lineage>
        <taxon>Eukaryota</taxon>
        <taxon>Metazoa</taxon>
        <taxon>Chordata</taxon>
        <taxon>Craniata</taxon>
        <taxon>Vertebrata</taxon>
        <taxon>Euteleostomi</taxon>
        <taxon>Actinopterygii</taxon>
        <taxon>Neopterygii</taxon>
        <taxon>Teleostei</taxon>
        <taxon>Neoteleostei</taxon>
        <taxon>Acanthomorphata</taxon>
        <taxon>Eupercaria</taxon>
        <taxon>Labriformes</taxon>
        <taxon>Labridae</taxon>
        <taxon>Xyrichtys</taxon>
    </lineage>
</organism>
<dbReference type="PANTHER" id="PTHR34490:SF3">
    <property type="entry name" value="GALAXIN-LIKE ISOFORM X2"/>
    <property type="match status" value="1"/>
</dbReference>
<dbReference type="PANTHER" id="PTHR34490">
    <property type="entry name" value="PROTEIN CBG12054-RELATED"/>
    <property type="match status" value="1"/>
</dbReference>
<sequence length="590" mass="64938">MTARRQAKKINCTALQFDSRVAVCCENCLYSGTGLSCCGEKSFNPAEATCCTEKQGHRVSANVSVGLSQSVSSCCGLKAFNPLNEICCMSSVIVKTTANAECCDRMAYDPHNELCCGPHQNKTILKRSSKHHECCGHGQFDTLTQCCCEVDGALRAQPITSVCCPEEEGVQPQNPAPQLNCTVLHTSLPSSSRLDRIQVAYDPDNELCCGPHQNKTILKRSSKHHECCGHGQFDTLAQCCCEVDGALKAQPITSVCCPEEEGQRNVSNKSNPLALVCCGGCRSGWRPSIDQHSRRTLHRLAKNGALCCDEILHTDGAEVEKSLDLSDTHHQAAGTICRSQFHASPGQHCCGKDVYEPQKEICCNEYRYPKVKNLHCCGVQAYNIKDRLKKCCAGTLYNLMSGQSADDVQCCGSILKKTSDVCCRSEDKELLYSAKLGFRCCGESYYNASLWSCCAGRLYNKPEQHQRKLSKESGLLSLNNLAEVDLCGEMYIGIVDSVSPHSVVFSSVVKIHGWNSTVEHLTSTHYLRMHDYCGFPKLTPGETYFFNNKHHIFTDFNHDSIYQSLQFIISKCYRPQASSGQPAPTDTVGV</sequence>
<name>A0AAV1FYI2_XYRNO</name>
<dbReference type="Pfam" id="PF24748">
    <property type="entry name" value="Galaxin_repeat"/>
    <property type="match status" value="2"/>
</dbReference>
<dbReference type="Proteomes" id="UP001178508">
    <property type="component" value="Chromosome 10"/>
</dbReference>
<protein>
    <submittedName>
        <fullName evidence="2">Uncharacterized protein si:ch211-195m9.3 isoform X3</fullName>
    </submittedName>
</protein>
<proteinExistence type="predicted"/>
<keyword evidence="3" id="KW-1185">Reference proteome</keyword>
<dbReference type="EMBL" id="OY660873">
    <property type="protein sequence ID" value="CAJ1065408.1"/>
    <property type="molecule type" value="Genomic_DNA"/>
</dbReference>
<dbReference type="InterPro" id="IPR056601">
    <property type="entry name" value="Galaxin_dom"/>
</dbReference>